<name>A0A0B4S263_9FIRM</name>
<evidence type="ECO:0000313" key="2">
    <source>
        <dbReference type="EMBL" id="AIZ36930.1"/>
    </source>
</evidence>
<dbReference type="SUPFAM" id="SSF51735">
    <property type="entry name" value="NAD(P)-binding Rossmann-fold domains"/>
    <property type="match status" value="1"/>
</dbReference>
<dbReference type="KEGG" id="pmic:NW74_06060"/>
<dbReference type="RefSeq" id="WP_004832964.1">
    <property type="nucleotide sequence ID" value="NZ_BHYQ01000003.1"/>
</dbReference>
<dbReference type="Proteomes" id="UP000758611">
    <property type="component" value="Unassembled WGS sequence"/>
</dbReference>
<dbReference type="PANTHER" id="PTHR37850">
    <property type="entry name" value="STRU PROTEIN"/>
    <property type="match status" value="1"/>
</dbReference>
<organism evidence="2 5">
    <name type="scientific">Parvimonas micra</name>
    <dbReference type="NCBI Taxonomy" id="33033"/>
    <lineage>
        <taxon>Bacteria</taxon>
        <taxon>Bacillati</taxon>
        <taxon>Bacillota</taxon>
        <taxon>Tissierellia</taxon>
        <taxon>Tissierellales</taxon>
        <taxon>Peptoniphilaceae</taxon>
        <taxon>Parvimonas</taxon>
    </lineage>
</organism>
<dbReference type="Proteomes" id="UP000031386">
    <property type="component" value="Chromosome"/>
</dbReference>
<accession>A0A0B4S263</accession>
<reference evidence="4" key="3">
    <citation type="submission" date="2022-07" db="EMBL/GenBank/DDBJ databases">
        <title>Parvimonas micra travels from the subgingival sulcus of the human oral cavity to the colorectal adenocarcinoma.</title>
        <authorList>
            <person name="Conde-Perez K."/>
            <person name="Buetas E."/>
            <person name="Aja-Macaya P."/>
            <person name="Martin-De Arribas E."/>
            <person name="Iglesias-Corras I."/>
            <person name="Trigo-Tasende N."/>
            <person name="Nasser-Ali M."/>
            <person name="Estevez L.S."/>
            <person name="Rumbo-Feal S."/>
            <person name="Otero-Alen B."/>
            <person name="Noguera J.F."/>
            <person name="Concha A."/>
            <person name="Pardinas-Lopez S."/>
            <person name="Carda-Dieguez M."/>
            <person name="Gomez-Randulfe I."/>
            <person name="Martinez-Lago N."/>
            <person name="Ladra S."/>
            <person name="Aparicio L.A."/>
            <person name="Bou G."/>
            <person name="Mira A."/>
            <person name="Vallejo J.A."/>
            <person name="Poza M."/>
        </authorList>
    </citation>
    <scope>NUCLEOTIDE SEQUENCE</scope>
    <source>
        <strain evidence="4">PM102KC-G-1</strain>
    </source>
</reference>
<dbReference type="GeneID" id="93385272"/>
<keyword evidence="5" id="KW-1185">Reference proteome</keyword>
<proteinExistence type="predicted"/>
<dbReference type="InterPro" id="IPR036291">
    <property type="entry name" value="NAD(P)-bd_dom_sf"/>
</dbReference>
<evidence type="ECO:0000313" key="5">
    <source>
        <dbReference type="Proteomes" id="UP000031386"/>
    </source>
</evidence>
<dbReference type="EMBL" id="CP009761">
    <property type="protein sequence ID" value="AIZ36930.1"/>
    <property type="molecule type" value="Genomic_DNA"/>
</dbReference>
<dbReference type="EMBL" id="JABZRE010000054">
    <property type="protein sequence ID" value="MBF1307734.1"/>
    <property type="molecule type" value="Genomic_DNA"/>
</dbReference>
<dbReference type="PANTHER" id="PTHR37850:SF2">
    <property type="entry name" value="SAF DOMAIN PROTEIN"/>
    <property type="match status" value="1"/>
</dbReference>
<reference evidence="2 5" key="1">
    <citation type="submission" date="2014-10" db="EMBL/GenBank/DDBJ databases">
        <title>Complete genome sequence of Parvimonas micra KCOM 1535 (= ChDC B708).</title>
        <authorList>
            <person name="Kook J.-K."/>
            <person name="Park S.-N."/>
            <person name="Lim Y.K."/>
            <person name="Roh H."/>
        </authorList>
    </citation>
    <scope>NUCLEOTIDE SEQUENCE [LARGE SCALE GENOMIC DNA]</scope>
    <source>
        <strain evidence="2">KCOM 1535</strain>
        <strain evidence="5">KCOM 1535 / ChDC B708</strain>
    </source>
</reference>
<reference evidence="3" key="2">
    <citation type="submission" date="2020-04" db="EMBL/GenBank/DDBJ databases">
        <title>Deep metagenomics examines the oral microbiome during advanced dental caries in children, revealing novel taxa and co-occurrences with host molecules.</title>
        <authorList>
            <person name="Baker J.L."/>
            <person name="Morton J.T."/>
            <person name="Dinis M."/>
            <person name="Alvarez R."/>
            <person name="Tran N.C."/>
            <person name="Knight R."/>
            <person name="Edlund A."/>
        </authorList>
    </citation>
    <scope>NUCLEOTIDE SEQUENCE</scope>
    <source>
        <strain evidence="3">JCVI_23_bin.11</strain>
    </source>
</reference>
<dbReference type="CDD" id="cd11616">
    <property type="entry name" value="SAF_DH_OX_like"/>
    <property type="match status" value="1"/>
</dbReference>
<sequence length="430" mass="46706">MFRMKNKLNNLYNANREVKFALVGAGKMGKGLVNQLSRIKGLTSSVVIDEKPEKAMEALISSGVRKSDITTSDNIKIIENSIKNGMYVVSDDYSIACKLQDIKGVVDATGNPPFGAILAMEAIENRKHTIMLNVECDAVIGPYLFNLAKKKNVIYTGSAGDEPGAIMELADFALGAGFKLLAVGKGKNNPLNHYITEDEVREEAISKGLYPKMLAGFIDGTNTMIELTSAANALGFVPDVIGCHGPNTTPAELAKIFSLKEQGGILNNYKTVDFAFGVAPGVYAIVTSDSDEVHDLMKYLKMGDGPNYAIYRPYHLTSLETPITIYNAIVEKESTIVPACGQVSDTVTVAKKDLKAGEILEGIGGKSVFGTITSHADQKNRNLLPIAMITKKTKLKVDVKKDELITLDMVELDEDHIITKLRRKQDKLGL</sequence>
<evidence type="ECO:0000259" key="1">
    <source>
        <dbReference type="Pfam" id="PF21135"/>
    </source>
</evidence>
<dbReference type="OrthoDB" id="9777844at2"/>
<dbReference type="InterPro" id="IPR048423">
    <property type="entry name" value="DRL_cat"/>
</dbReference>
<dbReference type="STRING" id="33033.NW74_06060"/>
<evidence type="ECO:0000313" key="3">
    <source>
        <dbReference type="EMBL" id="MBF1307734.1"/>
    </source>
</evidence>
<evidence type="ECO:0000313" key="4">
    <source>
        <dbReference type="EMBL" id="WBB31224.1"/>
    </source>
</evidence>
<dbReference type="Proteomes" id="UP001210690">
    <property type="component" value="Chromosome"/>
</dbReference>
<feature type="domain" description="Oxidoreductase DRL-like catalytic" evidence="1">
    <location>
        <begin position="160"/>
        <end position="321"/>
    </location>
</feature>
<protein>
    <submittedName>
        <fullName evidence="2">NAD(P)-dependent oxidoreductase</fullName>
    </submittedName>
</protein>
<dbReference type="AlphaFoldDB" id="A0A0B4S263"/>
<gene>
    <name evidence="3" type="ORF">HXM94_08165</name>
    <name evidence="4" type="ORF">NM222_01770</name>
    <name evidence="2" type="ORF">NW74_06060</name>
</gene>
<dbReference type="Pfam" id="PF21135">
    <property type="entry name" value="DRL_cat"/>
    <property type="match status" value="1"/>
</dbReference>
<dbReference type="EMBL" id="CP101412">
    <property type="protein sequence ID" value="WBB31224.1"/>
    <property type="molecule type" value="Genomic_DNA"/>
</dbReference>
<dbReference type="Gene3D" id="3.40.50.720">
    <property type="entry name" value="NAD(P)-binding Rossmann-like Domain"/>
    <property type="match status" value="1"/>
</dbReference>